<evidence type="ECO:0000259" key="1">
    <source>
        <dbReference type="Pfam" id="PF19276"/>
    </source>
</evidence>
<dbReference type="InterPro" id="IPR003607">
    <property type="entry name" value="HD/PDEase_dom"/>
</dbReference>
<dbReference type="Pfam" id="PF19276">
    <property type="entry name" value="HD_assoc_2"/>
    <property type="match status" value="1"/>
</dbReference>
<gene>
    <name evidence="2" type="ORF">S03H2_27440</name>
</gene>
<organism evidence="2">
    <name type="scientific">marine sediment metagenome</name>
    <dbReference type="NCBI Taxonomy" id="412755"/>
    <lineage>
        <taxon>unclassified sequences</taxon>
        <taxon>metagenomes</taxon>
        <taxon>ecological metagenomes</taxon>
    </lineage>
</organism>
<dbReference type="PANTHER" id="PTHR11373:SF4">
    <property type="entry name" value="DEOXYNUCLEOSIDE TRIPHOSPHATE TRIPHOSPHOHYDROLASE SAMHD1"/>
    <property type="match status" value="1"/>
</dbReference>
<dbReference type="EMBL" id="BARU01016517">
    <property type="protein sequence ID" value="GAH61330.1"/>
    <property type="molecule type" value="Genomic_DNA"/>
</dbReference>
<evidence type="ECO:0000313" key="2">
    <source>
        <dbReference type="EMBL" id="GAH61330.1"/>
    </source>
</evidence>
<dbReference type="InterPro" id="IPR045509">
    <property type="entry name" value="HD_assoc_2"/>
</dbReference>
<feature type="domain" description="HD-associated" evidence="1">
    <location>
        <begin position="127"/>
        <end position="191"/>
    </location>
</feature>
<sequence length="244" mass="28316">TIRYACLLHDIGHAPFSHALEHLFNEIECKDLLKAYGFSFDVDEETSAPHERMSCLIALKFFEEKFKELKIDIELFCRMILGIEYEIGTPKSELNPLINLLNSYIDVDKLDYLMRDNIMTGVHMVSLDKERIIKSYTVHNNILVLSSKALSVVSNLIYGRNAMYLWVYNHHIVSYYTSLIQRYTQYLIEVDPNVKKNYIFLRYSNTTSFFESFVKMYGTSLNALEVVLGSNKSVNLLVSFSIKT</sequence>
<accession>X1HW72</accession>
<feature type="non-terminal residue" evidence="2">
    <location>
        <position position="1"/>
    </location>
</feature>
<name>X1HW72_9ZZZZ</name>
<comment type="caution">
    <text evidence="2">The sequence shown here is derived from an EMBL/GenBank/DDBJ whole genome shotgun (WGS) entry which is preliminary data.</text>
</comment>
<dbReference type="CDD" id="cd00077">
    <property type="entry name" value="HDc"/>
    <property type="match status" value="1"/>
</dbReference>
<proteinExistence type="predicted"/>
<dbReference type="GO" id="GO:0008832">
    <property type="term" value="F:dGTPase activity"/>
    <property type="evidence" value="ECO:0007669"/>
    <property type="project" value="TreeGrafter"/>
</dbReference>
<dbReference type="InterPro" id="IPR050135">
    <property type="entry name" value="dGTPase-like"/>
</dbReference>
<reference evidence="2" key="1">
    <citation type="journal article" date="2014" name="Front. Microbiol.">
        <title>High frequency of phylogenetically diverse reductive dehalogenase-homologous genes in deep subseafloor sedimentary metagenomes.</title>
        <authorList>
            <person name="Kawai M."/>
            <person name="Futagami T."/>
            <person name="Toyoda A."/>
            <person name="Takaki Y."/>
            <person name="Nishi S."/>
            <person name="Hori S."/>
            <person name="Arai W."/>
            <person name="Tsubouchi T."/>
            <person name="Morono Y."/>
            <person name="Uchiyama I."/>
            <person name="Ito T."/>
            <person name="Fujiyama A."/>
            <person name="Inagaki F."/>
            <person name="Takami H."/>
        </authorList>
    </citation>
    <scope>NUCLEOTIDE SEQUENCE</scope>
    <source>
        <strain evidence="2">Expedition CK06-06</strain>
    </source>
</reference>
<dbReference type="PANTHER" id="PTHR11373">
    <property type="entry name" value="DEOXYNUCLEOSIDE TRIPHOSPHATE TRIPHOSPHOHYDROLASE"/>
    <property type="match status" value="1"/>
</dbReference>
<protein>
    <recommendedName>
        <fullName evidence="1">HD-associated domain-containing protein</fullName>
    </recommendedName>
</protein>
<dbReference type="GO" id="GO:0006203">
    <property type="term" value="P:dGTP catabolic process"/>
    <property type="evidence" value="ECO:0007669"/>
    <property type="project" value="TreeGrafter"/>
</dbReference>
<dbReference type="SUPFAM" id="SSF109604">
    <property type="entry name" value="HD-domain/PDEase-like"/>
    <property type="match status" value="1"/>
</dbReference>
<dbReference type="AlphaFoldDB" id="X1HW72"/>
<dbReference type="Gene3D" id="1.10.3210.10">
    <property type="entry name" value="Hypothetical protein af1432"/>
    <property type="match status" value="1"/>
</dbReference>